<evidence type="ECO:0000313" key="2">
    <source>
        <dbReference type="EMBL" id="VDK35409.1"/>
    </source>
</evidence>
<gene>
    <name evidence="2" type="ORF">TASK_LOCUS5654</name>
</gene>
<organism evidence="4">
    <name type="scientific">Taenia asiatica</name>
    <name type="common">Asian tapeworm</name>
    <dbReference type="NCBI Taxonomy" id="60517"/>
    <lineage>
        <taxon>Eukaryota</taxon>
        <taxon>Metazoa</taxon>
        <taxon>Spiralia</taxon>
        <taxon>Lophotrochozoa</taxon>
        <taxon>Platyhelminthes</taxon>
        <taxon>Cestoda</taxon>
        <taxon>Eucestoda</taxon>
        <taxon>Cyclophyllidea</taxon>
        <taxon>Taeniidae</taxon>
        <taxon>Taenia</taxon>
    </lineage>
</organism>
<reference evidence="4" key="1">
    <citation type="submission" date="2017-02" db="UniProtKB">
        <authorList>
            <consortium name="WormBaseParasite"/>
        </authorList>
    </citation>
    <scope>IDENTIFICATION</scope>
</reference>
<dbReference type="EMBL" id="UYRS01018431">
    <property type="protein sequence ID" value="VDK35409.1"/>
    <property type="molecule type" value="Genomic_DNA"/>
</dbReference>
<accession>A0A0R3W655</accession>
<protein>
    <submittedName>
        <fullName evidence="2 4">Uncharacterized protein</fullName>
    </submittedName>
</protein>
<feature type="region of interest" description="Disordered" evidence="1">
    <location>
        <begin position="1"/>
        <end position="22"/>
    </location>
</feature>
<name>A0A0R3W655_TAEAS</name>
<dbReference type="WBParaSite" id="TASK_0000565301-mRNA-1">
    <property type="protein sequence ID" value="TASK_0000565301-mRNA-1"/>
    <property type="gene ID" value="TASK_0000565301"/>
</dbReference>
<evidence type="ECO:0000313" key="3">
    <source>
        <dbReference type="Proteomes" id="UP000282613"/>
    </source>
</evidence>
<proteinExistence type="predicted"/>
<keyword evidence="3" id="KW-1185">Reference proteome</keyword>
<evidence type="ECO:0000256" key="1">
    <source>
        <dbReference type="SAM" id="MobiDB-lite"/>
    </source>
</evidence>
<dbReference type="AlphaFoldDB" id="A0A0R3W655"/>
<dbReference type="Proteomes" id="UP000282613">
    <property type="component" value="Unassembled WGS sequence"/>
</dbReference>
<sequence length="67" mass="6436">MLRTTEVTPAVLPPSGRVRDGAAYRTPMEMSTKQSGVVSPLVGAASPTVIHLGGGGGGSGGGGGVTS</sequence>
<reference evidence="2 3" key="2">
    <citation type="submission" date="2018-11" db="EMBL/GenBank/DDBJ databases">
        <authorList>
            <consortium name="Pathogen Informatics"/>
        </authorList>
    </citation>
    <scope>NUCLEOTIDE SEQUENCE [LARGE SCALE GENOMIC DNA]</scope>
</reference>
<evidence type="ECO:0000313" key="4">
    <source>
        <dbReference type="WBParaSite" id="TASK_0000565301-mRNA-1"/>
    </source>
</evidence>